<gene>
    <name evidence="2" type="ORF">COV49_01270</name>
</gene>
<sequence length="221" mass="24499">MKWILLGIGLIIPAFLLFSKIKEVPSLFKGKKDEKTSNIIIGILVGLAILTFSTIWIKWLGPSLVGGAIPDLENSLWKNILSDMLLVVIFLIIQNLFLKGSSLDSMVNTKKNGIVLIALIAVAIHGIQIYYSMPKNGPLLNANTYSAIIPKTAKTLNTGDYQFNLTNGQQTSFLEIPGNMVYSVYLPDEQGDFALYYNDGTVVEFRDGENKELPRKTFVNP</sequence>
<organism evidence="2 3">
    <name type="scientific">Candidatus Falkowbacteria bacterium CG11_big_fil_rev_8_21_14_0_20_39_10</name>
    <dbReference type="NCBI Taxonomy" id="1974570"/>
    <lineage>
        <taxon>Bacteria</taxon>
        <taxon>Candidatus Falkowiibacteriota</taxon>
    </lineage>
</organism>
<evidence type="ECO:0000256" key="1">
    <source>
        <dbReference type="SAM" id="Phobius"/>
    </source>
</evidence>
<dbReference type="Proteomes" id="UP000230869">
    <property type="component" value="Unassembled WGS sequence"/>
</dbReference>
<evidence type="ECO:0000313" key="3">
    <source>
        <dbReference type="Proteomes" id="UP000230869"/>
    </source>
</evidence>
<dbReference type="AlphaFoldDB" id="A0A2M6K9Q5"/>
<accession>A0A2M6K9Q5</accession>
<dbReference type="EMBL" id="PCWW01000022">
    <property type="protein sequence ID" value="PIR13720.1"/>
    <property type="molecule type" value="Genomic_DNA"/>
</dbReference>
<reference evidence="2 3" key="1">
    <citation type="submission" date="2017-09" db="EMBL/GenBank/DDBJ databases">
        <title>Depth-based differentiation of microbial function through sediment-hosted aquifers and enrichment of novel symbionts in the deep terrestrial subsurface.</title>
        <authorList>
            <person name="Probst A.J."/>
            <person name="Ladd B."/>
            <person name="Jarett J.K."/>
            <person name="Geller-Mcgrath D.E."/>
            <person name="Sieber C.M."/>
            <person name="Emerson J.B."/>
            <person name="Anantharaman K."/>
            <person name="Thomas B.C."/>
            <person name="Malmstrom R."/>
            <person name="Stieglmeier M."/>
            <person name="Klingl A."/>
            <person name="Woyke T."/>
            <person name="Ryan C.M."/>
            <person name="Banfield J.F."/>
        </authorList>
    </citation>
    <scope>NUCLEOTIDE SEQUENCE [LARGE SCALE GENOMIC DNA]</scope>
    <source>
        <strain evidence="2">CG11_big_fil_rev_8_21_14_0_20_39_10</strain>
    </source>
</reference>
<keyword evidence="1" id="KW-0812">Transmembrane</keyword>
<comment type="caution">
    <text evidence="2">The sequence shown here is derived from an EMBL/GenBank/DDBJ whole genome shotgun (WGS) entry which is preliminary data.</text>
</comment>
<protein>
    <submittedName>
        <fullName evidence="2">Uncharacterized protein</fullName>
    </submittedName>
</protein>
<keyword evidence="1" id="KW-1133">Transmembrane helix</keyword>
<feature type="transmembrane region" description="Helical" evidence="1">
    <location>
        <begin position="113"/>
        <end position="131"/>
    </location>
</feature>
<feature type="transmembrane region" description="Helical" evidence="1">
    <location>
        <begin position="80"/>
        <end position="98"/>
    </location>
</feature>
<evidence type="ECO:0000313" key="2">
    <source>
        <dbReference type="EMBL" id="PIR13720.1"/>
    </source>
</evidence>
<feature type="transmembrane region" description="Helical" evidence="1">
    <location>
        <begin position="39"/>
        <end position="59"/>
    </location>
</feature>
<proteinExistence type="predicted"/>
<name>A0A2M6K9Q5_9BACT</name>
<keyword evidence="1" id="KW-0472">Membrane</keyword>